<name>A0A2R3QFU5_9BURK</name>
<accession>A0A2R3QFU5</accession>
<organism evidence="1 2">
    <name type="scientific">Melaminivora suipulveris</name>
    <dbReference type="NCBI Taxonomy" id="2109913"/>
    <lineage>
        <taxon>Bacteria</taxon>
        <taxon>Pseudomonadati</taxon>
        <taxon>Pseudomonadota</taxon>
        <taxon>Betaproteobacteria</taxon>
        <taxon>Burkholderiales</taxon>
        <taxon>Comamonadaceae</taxon>
        <taxon>Melaminivora</taxon>
    </lineage>
</organism>
<dbReference type="KEGG" id="mela:C6568_16045"/>
<keyword evidence="2" id="KW-1185">Reference proteome</keyword>
<dbReference type="GO" id="GO:0030254">
    <property type="term" value="P:protein secretion by the type III secretion system"/>
    <property type="evidence" value="ECO:0007669"/>
    <property type="project" value="InterPro"/>
</dbReference>
<dbReference type="Proteomes" id="UP000237925">
    <property type="component" value="Chromosome"/>
</dbReference>
<evidence type="ECO:0000313" key="2">
    <source>
        <dbReference type="Proteomes" id="UP000237925"/>
    </source>
</evidence>
<protein>
    <recommendedName>
        <fullName evidence="3">Type III secretion system chaperone</fullName>
    </recommendedName>
</protein>
<sequence>MCRLLHSYGAQFGAQPEEGPDAARAPIALTIDGQYRIRLRALPRGGIAVQSRLRSLPGPGRERDELLAGVARLACGTMREHAAACVVDERERALWLQQAAPAQSLQDIDDAVGSFTNCLAFWSKAIHTV</sequence>
<proteinExistence type="predicted"/>
<dbReference type="Gene3D" id="3.30.1460.10">
    <property type="match status" value="1"/>
</dbReference>
<evidence type="ECO:0008006" key="3">
    <source>
        <dbReference type="Google" id="ProtNLM"/>
    </source>
</evidence>
<dbReference type="EMBL" id="CP027667">
    <property type="protein sequence ID" value="AVO50577.1"/>
    <property type="molecule type" value="Genomic_DNA"/>
</dbReference>
<gene>
    <name evidence="1" type="ORF">C6568_16045</name>
</gene>
<reference evidence="1 2" key="1">
    <citation type="submission" date="2018-03" db="EMBL/GenBank/DDBJ databases">
        <title>Genome sequencing of Melaminivora sp.</title>
        <authorList>
            <person name="Kim S.-J."/>
            <person name="Heo J."/>
            <person name="Ahn J.-H."/>
            <person name="Kwon S.-W."/>
        </authorList>
    </citation>
    <scope>NUCLEOTIDE SEQUENCE [LARGE SCALE GENOMIC DNA]</scope>
    <source>
        <strain evidence="1 2">SC2-9</strain>
    </source>
</reference>
<evidence type="ECO:0000313" key="1">
    <source>
        <dbReference type="EMBL" id="AVO50577.1"/>
    </source>
</evidence>
<dbReference type="AlphaFoldDB" id="A0A2R3QFU5"/>